<evidence type="ECO:0000256" key="1">
    <source>
        <dbReference type="SAM" id="MobiDB-lite"/>
    </source>
</evidence>
<dbReference type="EMBL" id="JADZLT010000048">
    <property type="protein sequence ID" value="MBH0237554.1"/>
    <property type="molecule type" value="Genomic_DNA"/>
</dbReference>
<evidence type="ECO:0000313" key="3">
    <source>
        <dbReference type="Proteomes" id="UP000631694"/>
    </source>
</evidence>
<dbReference type="RefSeq" id="WP_197310650.1">
    <property type="nucleotide sequence ID" value="NZ_JADZLT010000048.1"/>
</dbReference>
<protein>
    <submittedName>
        <fullName evidence="2">Uncharacterized protein</fullName>
    </submittedName>
</protein>
<feature type="region of interest" description="Disordered" evidence="1">
    <location>
        <begin position="84"/>
        <end position="116"/>
    </location>
</feature>
<dbReference type="AlphaFoldDB" id="A0A931I1B7"/>
<accession>A0A931I1B7</accession>
<name>A0A931I1B7_9HYPH</name>
<keyword evidence="3" id="KW-1185">Reference proteome</keyword>
<evidence type="ECO:0000313" key="2">
    <source>
        <dbReference type="EMBL" id="MBH0237554.1"/>
    </source>
</evidence>
<proteinExistence type="predicted"/>
<reference evidence="2" key="1">
    <citation type="submission" date="2020-12" db="EMBL/GenBank/DDBJ databases">
        <title>Methylobrevis albus sp. nov., isolated from fresh water lack sediment.</title>
        <authorList>
            <person name="Zou Q."/>
        </authorList>
    </citation>
    <scope>NUCLEOTIDE SEQUENCE</scope>
    <source>
        <strain evidence="2">L22</strain>
    </source>
</reference>
<sequence length="197" mass="20211">MRRTIGSTLAIGLFIALIAPVFGPRDTPQRSAVTVETRSNPAAGAMVEVRADLDTPAPVHRRDETARAPLSEAALGIGDYARPARTGMSDVHPEPQPRPEAPATSAVAARPAPVPPTRPAPPLPLVAVYADAAPPAFDALFTVEPIPVAEAVAEPASLVSRAGDALRSGKRAVVGGTVDLARAAADASLGAISTIWE</sequence>
<feature type="compositionally biased region" description="Low complexity" evidence="1">
    <location>
        <begin position="101"/>
        <end position="111"/>
    </location>
</feature>
<organism evidence="2 3">
    <name type="scientific">Methylobrevis albus</name>
    <dbReference type="NCBI Taxonomy" id="2793297"/>
    <lineage>
        <taxon>Bacteria</taxon>
        <taxon>Pseudomonadati</taxon>
        <taxon>Pseudomonadota</taxon>
        <taxon>Alphaproteobacteria</taxon>
        <taxon>Hyphomicrobiales</taxon>
        <taxon>Pleomorphomonadaceae</taxon>
        <taxon>Methylobrevis</taxon>
    </lineage>
</organism>
<dbReference type="Proteomes" id="UP000631694">
    <property type="component" value="Unassembled WGS sequence"/>
</dbReference>
<gene>
    <name evidence="2" type="ORF">I5731_06975</name>
</gene>
<comment type="caution">
    <text evidence="2">The sequence shown here is derived from an EMBL/GenBank/DDBJ whole genome shotgun (WGS) entry which is preliminary data.</text>
</comment>